<keyword evidence="2" id="KW-0812">Transmembrane</keyword>
<keyword evidence="2" id="KW-1133">Transmembrane helix</keyword>
<sequence>MTDTSGSAGNPSEPAPDAGVEEIRADIEETRAALGETVAALTDKMDVKGRAEDKVHEKVADAKVAVARTKHVVTENARAYPAVPWVAAAVVAVLLGGVVVIRRRRR</sequence>
<dbReference type="RefSeq" id="WP_163919221.1">
    <property type="nucleotide sequence ID" value="NZ_AP022593.1"/>
</dbReference>
<gene>
    <name evidence="3" type="ORF">MARA_30830</name>
</gene>
<evidence type="ECO:0000256" key="1">
    <source>
        <dbReference type="SAM" id="MobiDB-lite"/>
    </source>
</evidence>
<name>A0A7I7S101_9MYCO</name>
<keyword evidence="4" id="KW-1185">Reference proteome</keyword>
<accession>A0A7I7S101</accession>
<proteinExistence type="predicted"/>
<organism evidence="3 4">
    <name type="scientific">Mycolicibacterium arabiense</name>
    <dbReference type="NCBI Taxonomy" id="1286181"/>
    <lineage>
        <taxon>Bacteria</taxon>
        <taxon>Bacillati</taxon>
        <taxon>Actinomycetota</taxon>
        <taxon>Actinomycetes</taxon>
        <taxon>Mycobacteriales</taxon>
        <taxon>Mycobacteriaceae</taxon>
        <taxon>Mycolicibacterium</taxon>
    </lineage>
</organism>
<dbReference type="Proteomes" id="UP000467428">
    <property type="component" value="Chromosome"/>
</dbReference>
<dbReference type="Pfam" id="PF12277">
    <property type="entry name" value="DUF3618"/>
    <property type="match status" value="1"/>
</dbReference>
<reference evidence="3 4" key="1">
    <citation type="journal article" date="2019" name="Emerg. Microbes Infect.">
        <title>Comprehensive subspecies identification of 175 nontuberculous mycobacteria species based on 7547 genomic profiles.</title>
        <authorList>
            <person name="Matsumoto Y."/>
            <person name="Kinjo T."/>
            <person name="Motooka D."/>
            <person name="Nabeya D."/>
            <person name="Jung N."/>
            <person name="Uechi K."/>
            <person name="Horii T."/>
            <person name="Iida T."/>
            <person name="Fujita J."/>
            <person name="Nakamura S."/>
        </authorList>
    </citation>
    <scope>NUCLEOTIDE SEQUENCE [LARGE SCALE GENOMIC DNA]</scope>
    <source>
        <strain evidence="3 4">JCM 18538</strain>
    </source>
</reference>
<feature type="region of interest" description="Disordered" evidence="1">
    <location>
        <begin position="1"/>
        <end position="21"/>
    </location>
</feature>
<feature type="transmembrane region" description="Helical" evidence="2">
    <location>
        <begin position="82"/>
        <end position="101"/>
    </location>
</feature>
<protein>
    <recommendedName>
        <fullName evidence="5">DUF3618 domain-containing protein</fullName>
    </recommendedName>
</protein>
<dbReference type="InterPro" id="IPR022062">
    <property type="entry name" value="DUF3618"/>
</dbReference>
<keyword evidence="2" id="KW-0472">Membrane</keyword>
<dbReference type="AlphaFoldDB" id="A0A7I7S101"/>
<feature type="compositionally biased region" description="Polar residues" evidence="1">
    <location>
        <begin position="1"/>
        <end position="10"/>
    </location>
</feature>
<dbReference type="KEGG" id="marz:MARA_30830"/>
<evidence type="ECO:0000313" key="4">
    <source>
        <dbReference type="Proteomes" id="UP000467428"/>
    </source>
</evidence>
<dbReference type="EMBL" id="AP022593">
    <property type="protein sequence ID" value="BBY49615.1"/>
    <property type="molecule type" value="Genomic_DNA"/>
</dbReference>
<evidence type="ECO:0000256" key="2">
    <source>
        <dbReference type="SAM" id="Phobius"/>
    </source>
</evidence>
<evidence type="ECO:0000313" key="3">
    <source>
        <dbReference type="EMBL" id="BBY49615.1"/>
    </source>
</evidence>
<geneLocation type="plasmid" evidence="4">
    <name>pjcm18538 dna</name>
</geneLocation>
<evidence type="ECO:0008006" key="5">
    <source>
        <dbReference type="Google" id="ProtNLM"/>
    </source>
</evidence>